<name>A0ABD0YWU9_9HEMI</name>
<feature type="domain" description="Carbohydrate kinase PfkB" evidence="4">
    <location>
        <begin position="320"/>
        <end position="418"/>
    </location>
</feature>
<organism evidence="5 6">
    <name type="scientific">Ranatra chinensis</name>
    <dbReference type="NCBI Taxonomy" id="642074"/>
    <lineage>
        <taxon>Eukaryota</taxon>
        <taxon>Metazoa</taxon>
        <taxon>Ecdysozoa</taxon>
        <taxon>Arthropoda</taxon>
        <taxon>Hexapoda</taxon>
        <taxon>Insecta</taxon>
        <taxon>Pterygota</taxon>
        <taxon>Neoptera</taxon>
        <taxon>Paraneoptera</taxon>
        <taxon>Hemiptera</taxon>
        <taxon>Heteroptera</taxon>
        <taxon>Panheteroptera</taxon>
        <taxon>Nepomorpha</taxon>
        <taxon>Nepidae</taxon>
        <taxon>Ranatrinae</taxon>
        <taxon>Ranatra</taxon>
    </lineage>
</organism>
<keyword evidence="1" id="KW-0808">Transferase</keyword>
<dbReference type="Pfam" id="PF00294">
    <property type="entry name" value="PfkB"/>
    <property type="match status" value="2"/>
</dbReference>
<reference evidence="5 6" key="1">
    <citation type="submission" date="2024-07" db="EMBL/GenBank/DDBJ databases">
        <title>Chromosome-level genome assembly of the water stick insect Ranatra chinensis (Heteroptera: Nepidae).</title>
        <authorList>
            <person name="Liu X."/>
        </authorList>
    </citation>
    <scope>NUCLEOTIDE SEQUENCE [LARGE SCALE GENOMIC DNA]</scope>
    <source>
        <strain evidence="5">Cailab_2021Rc</strain>
        <tissue evidence="5">Muscle</tissue>
    </source>
</reference>
<dbReference type="PANTHER" id="PTHR42909:SF1">
    <property type="entry name" value="CARBOHYDRATE KINASE PFKB DOMAIN-CONTAINING PROTEIN"/>
    <property type="match status" value="1"/>
</dbReference>
<evidence type="ECO:0000313" key="5">
    <source>
        <dbReference type="EMBL" id="KAL1140431.1"/>
    </source>
</evidence>
<dbReference type="GO" id="GO:0046872">
    <property type="term" value="F:metal ion binding"/>
    <property type="evidence" value="ECO:0007669"/>
    <property type="project" value="UniProtKB-KW"/>
</dbReference>
<evidence type="ECO:0000256" key="3">
    <source>
        <dbReference type="ARBA" id="ARBA00022777"/>
    </source>
</evidence>
<feature type="domain" description="Carbohydrate kinase PfkB" evidence="4">
    <location>
        <begin position="76"/>
        <end position="166"/>
    </location>
</feature>
<keyword evidence="2" id="KW-0479">Metal-binding</keyword>
<dbReference type="InterPro" id="IPR011611">
    <property type="entry name" value="PfkB_dom"/>
</dbReference>
<dbReference type="Gene3D" id="3.40.1190.20">
    <property type="match status" value="2"/>
</dbReference>
<protein>
    <recommendedName>
        <fullName evidence="4">Carbohydrate kinase PfkB domain-containing protein</fullName>
    </recommendedName>
</protein>
<sequence length="437" mass="46810">MMSCYETKQVSICSNGAIVQVDLWSSARNPGTDRIQSFQFKALRTILDLPWNASNRALHTNLNIPADQQLDGRTVEGSIGQSAGGVGRNLVDALGKLSGAPPPLFISAVGDDQFGRFLLNSVAHTDSSGVKVRKDYGTACCNVLFDNSGECRIVIGDMKIHNTVSKQQLVGTSFGQYPSSAVLIKTRKLSRLESVRITVSSGLDRVVTKGGSQVSLPMLEASSGDILRSHGRSLFGPVTSLEQSTSFPSSHRWFFPKIREHERAIACSPMVVMDSNIPEESMDYILNTCGGRGIPGVSLNAELNLKDTDVLLKQLTYLATPLVEHITSVMVTMGSHGLLMVSKLTAEDVLLGDGSARLGEVHSRFYQAPNPTSLVNVSGAGDCLAAGFMAGVLRGLSEPECVHLGQQAAALSLQSSSPVPSAFDITKPFKTKFLQLL</sequence>
<proteinExistence type="predicted"/>
<dbReference type="Proteomes" id="UP001558652">
    <property type="component" value="Unassembled WGS sequence"/>
</dbReference>
<dbReference type="InterPro" id="IPR002173">
    <property type="entry name" value="Carboh/pur_kinase_PfkB_CS"/>
</dbReference>
<dbReference type="SUPFAM" id="SSF53613">
    <property type="entry name" value="Ribokinase-like"/>
    <property type="match status" value="2"/>
</dbReference>
<keyword evidence="3" id="KW-0418">Kinase</keyword>
<gene>
    <name evidence="5" type="ORF">AAG570_000363</name>
</gene>
<keyword evidence="6" id="KW-1185">Reference proteome</keyword>
<comment type="caution">
    <text evidence="5">The sequence shown here is derived from an EMBL/GenBank/DDBJ whole genome shotgun (WGS) entry which is preliminary data.</text>
</comment>
<evidence type="ECO:0000259" key="4">
    <source>
        <dbReference type="Pfam" id="PF00294"/>
    </source>
</evidence>
<dbReference type="PROSITE" id="PS00584">
    <property type="entry name" value="PFKB_KINASES_2"/>
    <property type="match status" value="1"/>
</dbReference>
<evidence type="ECO:0000256" key="1">
    <source>
        <dbReference type="ARBA" id="ARBA00022679"/>
    </source>
</evidence>
<dbReference type="EMBL" id="JBFDAA010000001">
    <property type="protein sequence ID" value="KAL1140431.1"/>
    <property type="molecule type" value="Genomic_DNA"/>
</dbReference>
<evidence type="ECO:0000256" key="2">
    <source>
        <dbReference type="ARBA" id="ARBA00022723"/>
    </source>
</evidence>
<evidence type="ECO:0000313" key="6">
    <source>
        <dbReference type="Proteomes" id="UP001558652"/>
    </source>
</evidence>
<accession>A0ABD0YWU9</accession>
<dbReference type="PANTHER" id="PTHR42909">
    <property type="entry name" value="ZGC:136858"/>
    <property type="match status" value="1"/>
</dbReference>
<dbReference type="GO" id="GO:0006796">
    <property type="term" value="P:phosphate-containing compound metabolic process"/>
    <property type="evidence" value="ECO:0007669"/>
    <property type="project" value="UniProtKB-ARBA"/>
</dbReference>
<dbReference type="GO" id="GO:0016301">
    <property type="term" value="F:kinase activity"/>
    <property type="evidence" value="ECO:0007669"/>
    <property type="project" value="UniProtKB-KW"/>
</dbReference>
<dbReference type="AlphaFoldDB" id="A0ABD0YWU9"/>
<dbReference type="InterPro" id="IPR029056">
    <property type="entry name" value="Ribokinase-like"/>
</dbReference>